<dbReference type="InterPro" id="IPR009030">
    <property type="entry name" value="Growth_fac_rcpt_cys_sf"/>
</dbReference>
<evidence type="ECO:0000256" key="1">
    <source>
        <dbReference type="ARBA" id="ARBA00022536"/>
    </source>
</evidence>
<feature type="domain" description="EGF-like" evidence="6">
    <location>
        <begin position="162"/>
        <end position="200"/>
    </location>
</feature>
<evidence type="ECO:0000259" key="6">
    <source>
        <dbReference type="PROSITE" id="PS50026"/>
    </source>
</evidence>
<keyword evidence="1 5" id="KW-0245">EGF-like domain</keyword>
<dbReference type="InterPro" id="IPR049883">
    <property type="entry name" value="NOTCH1_EGF-like"/>
</dbReference>
<comment type="caution">
    <text evidence="7">The sequence shown here is derived from an EMBL/GenBank/DDBJ whole genome shotgun (WGS) entry which is preliminary data.</text>
</comment>
<evidence type="ECO:0000256" key="4">
    <source>
        <dbReference type="ARBA" id="ARBA00023157"/>
    </source>
</evidence>
<dbReference type="Pfam" id="PF07645">
    <property type="entry name" value="EGF_CA"/>
    <property type="match status" value="5"/>
</dbReference>
<dbReference type="OrthoDB" id="6425090at2759"/>
<dbReference type="STRING" id="299467.A0A443RZV9"/>
<dbReference type="InterPro" id="IPR000152">
    <property type="entry name" value="EGF-type_Asp/Asn_hydroxyl_site"/>
</dbReference>
<dbReference type="AlphaFoldDB" id="A0A443RZV9"/>
<dbReference type="InterPro" id="IPR050751">
    <property type="entry name" value="ECM_structural_protein"/>
</dbReference>
<dbReference type="SUPFAM" id="SSF57184">
    <property type="entry name" value="Growth factor receptor domain"/>
    <property type="match status" value="1"/>
</dbReference>
<reference evidence="7 8" key="1">
    <citation type="journal article" date="2018" name="Gigascience">
        <title>Genomes of trombidid mites reveal novel predicted allergens and laterally-transferred genes associated with secondary metabolism.</title>
        <authorList>
            <person name="Dong X."/>
            <person name="Chaisiri K."/>
            <person name="Xia D."/>
            <person name="Armstrong S.D."/>
            <person name="Fang Y."/>
            <person name="Donnelly M.J."/>
            <person name="Kadowaki T."/>
            <person name="McGarry J.W."/>
            <person name="Darby A.C."/>
            <person name="Makepeace B.L."/>
        </authorList>
    </citation>
    <scope>NUCLEOTIDE SEQUENCE [LARGE SCALE GENOMIC DNA]</scope>
    <source>
        <strain evidence="7">UoL-UT</strain>
    </source>
</reference>
<dbReference type="InterPro" id="IPR001881">
    <property type="entry name" value="EGF-like_Ca-bd_dom"/>
</dbReference>
<protein>
    <submittedName>
        <fullName evidence="7">Fibulin-1-like protein</fullName>
    </submittedName>
</protein>
<keyword evidence="3" id="KW-0677">Repeat</keyword>
<gene>
    <name evidence="7" type="ORF">B4U80_05696</name>
</gene>
<evidence type="ECO:0000256" key="2">
    <source>
        <dbReference type="ARBA" id="ARBA00022729"/>
    </source>
</evidence>
<dbReference type="SMART" id="SM00181">
    <property type="entry name" value="EGF"/>
    <property type="match status" value="3"/>
</dbReference>
<evidence type="ECO:0000256" key="5">
    <source>
        <dbReference type="PROSITE-ProRule" id="PRU00076"/>
    </source>
</evidence>
<dbReference type="Proteomes" id="UP000288716">
    <property type="component" value="Unassembled WGS sequence"/>
</dbReference>
<accession>A0A443RZV9</accession>
<evidence type="ECO:0000313" key="7">
    <source>
        <dbReference type="EMBL" id="RWS20763.1"/>
    </source>
</evidence>
<evidence type="ECO:0000256" key="3">
    <source>
        <dbReference type="ARBA" id="ARBA00022737"/>
    </source>
</evidence>
<dbReference type="SUPFAM" id="SSF57196">
    <property type="entry name" value="EGF/Laminin"/>
    <property type="match status" value="2"/>
</dbReference>
<dbReference type="InterPro" id="IPR000742">
    <property type="entry name" value="EGF"/>
</dbReference>
<dbReference type="PROSITE" id="PS00010">
    <property type="entry name" value="ASX_HYDROXYL"/>
    <property type="match status" value="1"/>
</dbReference>
<keyword evidence="2" id="KW-0732">Signal</keyword>
<dbReference type="PROSITE" id="PS01187">
    <property type="entry name" value="EGF_CA"/>
    <property type="match status" value="1"/>
</dbReference>
<sequence>MNRNGVCEDIDECIEDVCPDDKLCKNTPGSFVCNEDHENLVAFEKCSIGYFFNKHSNTCEDIDECQLEIDNCMEFGCENTIGSYKCIEQKCFPGFELINGVCEDINECQRLGVSACLPNETCINSKGLYFCQKCKQVETVYRCYSRKQCLLGYEPLQYQCVDVDECKIGLFDCTDEEQCVNTIPGYRCDCRPGYTRNRSNKKCEKSHSNCGMDNICPDLTQEFPCPIGYQLSVDKLKCEDIDECLYERCAEGETCVNLRGGHRCYIN</sequence>
<dbReference type="InterPro" id="IPR018097">
    <property type="entry name" value="EGF_Ca-bd_CS"/>
</dbReference>
<proteinExistence type="predicted"/>
<keyword evidence="8" id="KW-1185">Reference proteome</keyword>
<dbReference type="PROSITE" id="PS50026">
    <property type="entry name" value="EGF_3"/>
    <property type="match status" value="1"/>
</dbReference>
<organism evidence="7 8">
    <name type="scientific">Leptotrombidium deliense</name>
    <dbReference type="NCBI Taxonomy" id="299467"/>
    <lineage>
        <taxon>Eukaryota</taxon>
        <taxon>Metazoa</taxon>
        <taxon>Ecdysozoa</taxon>
        <taxon>Arthropoda</taxon>
        <taxon>Chelicerata</taxon>
        <taxon>Arachnida</taxon>
        <taxon>Acari</taxon>
        <taxon>Acariformes</taxon>
        <taxon>Trombidiformes</taxon>
        <taxon>Prostigmata</taxon>
        <taxon>Anystina</taxon>
        <taxon>Parasitengona</taxon>
        <taxon>Trombiculoidea</taxon>
        <taxon>Trombiculidae</taxon>
        <taxon>Leptotrombidium</taxon>
    </lineage>
</organism>
<dbReference type="PANTHER" id="PTHR24034">
    <property type="entry name" value="EGF-LIKE DOMAIN-CONTAINING PROTEIN"/>
    <property type="match status" value="1"/>
</dbReference>
<evidence type="ECO:0000313" key="8">
    <source>
        <dbReference type="Proteomes" id="UP000288716"/>
    </source>
</evidence>
<dbReference type="GO" id="GO:0005509">
    <property type="term" value="F:calcium ion binding"/>
    <property type="evidence" value="ECO:0007669"/>
    <property type="project" value="InterPro"/>
</dbReference>
<dbReference type="FunFam" id="2.10.25.10:FF:000038">
    <property type="entry name" value="Fibrillin 2"/>
    <property type="match status" value="1"/>
</dbReference>
<dbReference type="Gene3D" id="2.10.25.10">
    <property type="entry name" value="Laminin"/>
    <property type="match status" value="5"/>
</dbReference>
<comment type="caution">
    <text evidence="5">Lacks conserved residue(s) required for the propagation of feature annotation.</text>
</comment>
<dbReference type="SMART" id="SM00179">
    <property type="entry name" value="EGF_CA"/>
    <property type="match status" value="5"/>
</dbReference>
<dbReference type="EMBL" id="NCKV01015626">
    <property type="protein sequence ID" value="RWS20763.1"/>
    <property type="molecule type" value="Genomic_DNA"/>
</dbReference>
<keyword evidence="4" id="KW-1015">Disulfide bond</keyword>
<name>A0A443RZV9_9ACAR</name>
<dbReference type="VEuPathDB" id="VectorBase:LDEU011277"/>
<dbReference type="PANTHER" id="PTHR24034:SF209">
    <property type="entry name" value="EGF-LIKE DOMAIN-CONTAINING PROTEIN"/>
    <property type="match status" value="1"/>
</dbReference>
<dbReference type="CDD" id="cd00054">
    <property type="entry name" value="EGF_CA"/>
    <property type="match status" value="1"/>
</dbReference>